<comment type="caution">
    <text evidence="1">The sequence shown here is derived from an EMBL/GenBank/DDBJ whole genome shotgun (WGS) entry which is preliminary data.</text>
</comment>
<evidence type="ECO:0000313" key="2">
    <source>
        <dbReference type="Proteomes" id="UP000007148"/>
    </source>
</evidence>
<dbReference type="eggNOG" id="KOG1840">
    <property type="taxonomic scope" value="Eukaryota"/>
</dbReference>
<dbReference type="Pfam" id="PF13374">
    <property type="entry name" value="TPR_10"/>
    <property type="match status" value="2"/>
</dbReference>
<dbReference type="Gene3D" id="1.25.40.10">
    <property type="entry name" value="Tetratricopeptide repeat domain"/>
    <property type="match status" value="3"/>
</dbReference>
<dbReference type="InterPro" id="IPR027417">
    <property type="entry name" value="P-loop_NTPase"/>
</dbReference>
<dbReference type="AlphaFoldDB" id="G4TQD4"/>
<keyword evidence="2" id="KW-1185">Reference proteome</keyword>
<gene>
    <name evidence="1" type="ORF">PIIN_07480</name>
</gene>
<dbReference type="STRING" id="1109443.G4TQD4"/>
<reference evidence="1 2" key="1">
    <citation type="journal article" date="2011" name="PLoS Pathog.">
        <title>Endophytic Life Strategies Decoded by Genome and Transcriptome Analyses of the Mutualistic Root Symbiont Piriformospora indica.</title>
        <authorList>
            <person name="Zuccaro A."/>
            <person name="Lahrmann U."/>
            <person name="Guldener U."/>
            <person name="Langen G."/>
            <person name="Pfiffi S."/>
            <person name="Biedenkopf D."/>
            <person name="Wong P."/>
            <person name="Samans B."/>
            <person name="Grimm C."/>
            <person name="Basiewicz M."/>
            <person name="Murat C."/>
            <person name="Martin F."/>
            <person name="Kogel K.H."/>
        </authorList>
    </citation>
    <scope>NUCLEOTIDE SEQUENCE [LARGE SCALE GENOMIC DNA]</scope>
    <source>
        <strain evidence="1 2">DSM 11827</strain>
    </source>
</reference>
<dbReference type="SUPFAM" id="SSF48452">
    <property type="entry name" value="TPR-like"/>
    <property type="match status" value="3"/>
</dbReference>
<dbReference type="InterPro" id="IPR019734">
    <property type="entry name" value="TPR_rpt"/>
</dbReference>
<dbReference type="OrthoDB" id="1658288at2759"/>
<sequence length="841" mass="94829">METTDAVLRNLRSHSSELEDVQSLYVEASAKISSIFFSGEYMTRGLNVPYHSAVITGDHNATTIVLHADHSNMVRFAARNSNNYQTILHYLKVYVDNALVEAKKKWDIEDNCRSAAKGETASEEVVVPKPRPPVSRGYIERKYIQTLITQKLLPVGPVKHQPRCILHGLGGAGKTQLATNWIQEHESLFTWVIFVDASSRSQLEVDLARSIRCLGPEYSQMKWKDTVAYLDSKDNWLLFLDNADSPDLDLRPYLPTFPHGAVLVGGLEEGEAVNLLHTTANITPASDTESLEIVRELGMLALAITQAGIYIRETQRLSTYLDTFRKSRNRLLSKQPDIGSEYTSSTYTAFDLSFRQLPTTTQEFLRLCAFLHYSLIPLALFERSTISGFTTRTVLDSFPSPESDKNLISKLQEIFGETWDEVSFQEIVSSASQASFIDVSTDGLFYGIHPLLQTYIKDSLVEADKLHYVRMTTKLILGAIPASEGSNMELEKAENMQRDAFNLLLEVSGQRDPDTVEAMNNLAEILRARGQFEEAEKMQREVLALQLEISGQRHPDTLVVKSNLASTLCRLAMNNLAETLRANGRFEGAEMIQREVLALRLEISGQRHPDTLAAKSNLASTLYRVGRVDEAEKIQQEVLTVQLEISGQRHPDTIVAMNNLAEILRVSGQFEEAEKMQRKVLALQLEISGKRHPDTLMAMNNLALTLYHRDQLDEAEKMQQELLALRLEVTGKGHPETILAMNNLAQLFYSRGRLDEAERMQREAQTLLREISGWRLPLPLRLVLSHNLSLILYHQEQLEEALQVLEETILMEFEVLGEDHPLTKESKQLLEGITSALDHTS</sequence>
<dbReference type="Pfam" id="PF13424">
    <property type="entry name" value="TPR_12"/>
    <property type="match status" value="2"/>
</dbReference>
<dbReference type="Gene3D" id="3.40.50.300">
    <property type="entry name" value="P-loop containing nucleotide triphosphate hydrolases"/>
    <property type="match status" value="1"/>
</dbReference>
<dbReference type="InterPro" id="IPR011990">
    <property type="entry name" value="TPR-like_helical_dom_sf"/>
</dbReference>
<dbReference type="OMA" id="IHQRIDH"/>
<dbReference type="HOGENOM" id="CLU_000288_125_13_1"/>
<proteinExistence type="predicted"/>
<dbReference type="InterPro" id="IPR053137">
    <property type="entry name" value="NLR-like"/>
</dbReference>
<organism evidence="1 2">
    <name type="scientific">Serendipita indica (strain DSM 11827)</name>
    <name type="common">Root endophyte fungus</name>
    <name type="synonym">Piriformospora indica</name>
    <dbReference type="NCBI Taxonomy" id="1109443"/>
    <lineage>
        <taxon>Eukaryota</taxon>
        <taxon>Fungi</taxon>
        <taxon>Dikarya</taxon>
        <taxon>Basidiomycota</taxon>
        <taxon>Agaricomycotina</taxon>
        <taxon>Agaricomycetes</taxon>
        <taxon>Sebacinales</taxon>
        <taxon>Serendipitaceae</taxon>
        <taxon>Serendipita</taxon>
    </lineage>
</organism>
<accession>G4TQD4</accession>
<dbReference type="Proteomes" id="UP000007148">
    <property type="component" value="Unassembled WGS sequence"/>
</dbReference>
<protein>
    <submittedName>
        <fullName evidence="1">Related to kinesin light chain</fullName>
    </submittedName>
</protein>
<name>G4TQD4_SERID</name>
<dbReference type="SMART" id="SM00028">
    <property type="entry name" value="TPR"/>
    <property type="match status" value="6"/>
</dbReference>
<evidence type="ECO:0000313" key="1">
    <source>
        <dbReference type="EMBL" id="CCA73527.1"/>
    </source>
</evidence>
<dbReference type="PANTHER" id="PTHR46082:SF10">
    <property type="entry name" value="NB-ARC DOMAIN-CONTAINING PROTEIN"/>
    <property type="match status" value="1"/>
</dbReference>
<dbReference type="EMBL" id="CAFZ01000232">
    <property type="protein sequence ID" value="CCA73527.1"/>
    <property type="molecule type" value="Genomic_DNA"/>
</dbReference>
<dbReference type="InParanoid" id="G4TQD4"/>
<dbReference type="PANTHER" id="PTHR46082">
    <property type="entry name" value="ATP/GTP-BINDING PROTEIN-RELATED"/>
    <property type="match status" value="1"/>
</dbReference>
<dbReference type="SUPFAM" id="SSF52540">
    <property type="entry name" value="P-loop containing nucleoside triphosphate hydrolases"/>
    <property type="match status" value="1"/>
</dbReference>